<sequence length="285" mass="32251">MRRNRSSEFCSPPGSPAVTETLGGTEDDQEGGALAFTMGWNNGGPVHNFFLKLYSHESSRKAGMVATVWTLDVAQSAFILASLFHYFVEHFGAHNAMEAIPWSIVLNVVLRREDSIPLEWGKLVDHWTHRASLLLKSSPLWLQRTQVCLAWLCLRGSPAPATARVNYDMEWLPLLQIDQWVTFPQSYQHYLFTVGLLLSAGTDMLITACLCYYLRQVRRLVPRTCKMKGVWTLNLRHTDGSSLVFHTPSYDHQRACFLALDAVSLGLHFTIGKCAFLFRASWNND</sequence>
<evidence type="ECO:0000256" key="2">
    <source>
        <dbReference type="SAM" id="Phobius"/>
    </source>
</evidence>
<accession>A0AAD6Y3V6</accession>
<protein>
    <submittedName>
        <fullName evidence="3">Uncharacterized protein</fullName>
    </submittedName>
</protein>
<dbReference type="Proteomes" id="UP001219525">
    <property type="component" value="Unassembled WGS sequence"/>
</dbReference>
<keyword evidence="4" id="KW-1185">Reference proteome</keyword>
<dbReference type="AlphaFoldDB" id="A0AAD6Y3V6"/>
<name>A0AAD6Y3V6_9AGAR</name>
<comment type="caution">
    <text evidence="3">The sequence shown here is derived from an EMBL/GenBank/DDBJ whole genome shotgun (WGS) entry which is preliminary data.</text>
</comment>
<keyword evidence="2" id="KW-0472">Membrane</keyword>
<evidence type="ECO:0000313" key="4">
    <source>
        <dbReference type="Proteomes" id="UP001219525"/>
    </source>
</evidence>
<keyword evidence="2" id="KW-1133">Transmembrane helix</keyword>
<reference evidence="3" key="1">
    <citation type="submission" date="2023-03" db="EMBL/GenBank/DDBJ databases">
        <title>Massive genome expansion in bonnet fungi (Mycena s.s.) driven by repeated elements and novel gene families across ecological guilds.</title>
        <authorList>
            <consortium name="Lawrence Berkeley National Laboratory"/>
            <person name="Harder C.B."/>
            <person name="Miyauchi S."/>
            <person name="Viragh M."/>
            <person name="Kuo A."/>
            <person name="Thoen E."/>
            <person name="Andreopoulos B."/>
            <person name="Lu D."/>
            <person name="Skrede I."/>
            <person name="Drula E."/>
            <person name="Henrissat B."/>
            <person name="Morin E."/>
            <person name="Kohler A."/>
            <person name="Barry K."/>
            <person name="LaButti K."/>
            <person name="Morin E."/>
            <person name="Salamov A."/>
            <person name="Lipzen A."/>
            <person name="Mereny Z."/>
            <person name="Hegedus B."/>
            <person name="Baldrian P."/>
            <person name="Stursova M."/>
            <person name="Weitz H."/>
            <person name="Taylor A."/>
            <person name="Grigoriev I.V."/>
            <person name="Nagy L.G."/>
            <person name="Martin F."/>
            <person name="Kauserud H."/>
        </authorList>
    </citation>
    <scope>NUCLEOTIDE SEQUENCE</scope>
    <source>
        <strain evidence="3">9144</strain>
    </source>
</reference>
<proteinExistence type="predicted"/>
<feature type="region of interest" description="Disordered" evidence="1">
    <location>
        <begin position="1"/>
        <end position="26"/>
    </location>
</feature>
<dbReference type="EMBL" id="JARJCW010000075">
    <property type="protein sequence ID" value="KAJ7197944.1"/>
    <property type="molecule type" value="Genomic_DNA"/>
</dbReference>
<gene>
    <name evidence="3" type="ORF">GGX14DRAFT_667167</name>
</gene>
<feature type="transmembrane region" description="Helical" evidence="2">
    <location>
        <begin position="62"/>
        <end position="88"/>
    </location>
</feature>
<feature type="transmembrane region" description="Helical" evidence="2">
    <location>
        <begin position="190"/>
        <end position="214"/>
    </location>
</feature>
<evidence type="ECO:0000313" key="3">
    <source>
        <dbReference type="EMBL" id="KAJ7197944.1"/>
    </source>
</evidence>
<evidence type="ECO:0000256" key="1">
    <source>
        <dbReference type="SAM" id="MobiDB-lite"/>
    </source>
</evidence>
<organism evidence="3 4">
    <name type="scientific">Mycena pura</name>
    <dbReference type="NCBI Taxonomy" id="153505"/>
    <lineage>
        <taxon>Eukaryota</taxon>
        <taxon>Fungi</taxon>
        <taxon>Dikarya</taxon>
        <taxon>Basidiomycota</taxon>
        <taxon>Agaricomycotina</taxon>
        <taxon>Agaricomycetes</taxon>
        <taxon>Agaricomycetidae</taxon>
        <taxon>Agaricales</taxon>
        <taxon>Marasmiineae</taxon>
        <taxon>Mycenaceae</taxon>
        <taxon>Mycena</taxon>
    </lineage>
</organism>
<keyword evidence="2" id="KW-0812">Transmembrane</keyword>